<feature type="compositionally biased region" description="Gly residues" evidence="2">
    <location>
        <begin position="144"/>
        <end position="155"/>
    </location>
</feature>
<dbReference type="InterPro" id="IPR036241">
    <property type="entry name" value="NSFL1C_SEP_dom_sf"/>
</dbReference>
<feature type="domain" description="SEP" evidence="4">
    <location>
        <begin position="262"/>
        <end position="326"/>
    </location>
</feature>
<evidence type="ECO:0000313" key="5">
    <source>
        <dbReference type="EnsemblPlants" id="LPERR06G18240.1"/>
    </source>
</evidence>
<feature type="region of interest" description="Disordered" evidence="2">
    <location>
        <begin position="323"/>
        <end position="366"/>
    </location>
</feature>
<dbReference type="CDD" id="cd01770">
    <property type="entry name" value="UBX_UBXN2"/>
    <property type="match status" value="1"/>
</dbReference>
<dbReference type="PANTHER" id="PTHR23333">
    <property type="entry name" value="UBX DOMAIN CONTAINING PROTEIN"/>
    <property type="match status" value="1"/>
</dbReference>
<feature type="compositionally biased region" description="Low complexity" evidence="2">
    <location>
        <begin position="349"/>
        <end position="366"/>
    </location>
</feature>
<dbReference type="GO" id="GO:0061025">
    <property type="term" value="P:membrane fusion"/>
    <property type="evidence" value="ECO:0007669"/>
    <property type="project" value="TreeGrafter"/>
</dbReference>
<protein>
    <recommendedName>
        <fullName evidence="7">UBX domain-containing protein</fullName>
    </recommendedName>
</protein>
<organism evidence="5 6">
    <name type="scientific">Leersia perrieri</name>
    <dbReference type="NCBI Taxonomy" id="77586"/>
    <lineage>
        <taxon>Eukaryota</taxon>
        <taxon>Viridiplantae</taxon>
        <taxon>Streptophyta</taxon>
        <taxon>Embryophyta</taxon>
        <taxon>Tracheophyta</taxon>
        <taxon>Spermatophyta</taxon>
        <taxon>Magnoliopsida</taxon>
        <taxon>Liliopsida</taxon>
        <taxon>Poales</taxon>
        <taxon>Poaceae</taxon>
        <taxon>BOP clade</taxon>
        <taxon>Oryzoideae</taxon>
        <taxon>Oryzeae</taxon>
        <taxon>Oryzinae</taxon>
        <taxon>Leersia</taxon>
    </lineage>
</organism>
<name>A0A0D9WSD4_9ORYZ</name>
<feature type="compositionally biased region" description="Pro residues" evidence="2">
    <location>
        <begin position="64"/>
        <end position="74"/>
    </location>
</feature>
<evidence type="ECO:0000259" key="4">
    <source>
        <dbReference type="PROSITE" id="PS51399"/>
    </source>
</evidence>
<dbReference type="InterPro" id="IPR029071">
    <property type="entry name" value="Ubiquitin-like_domsf"/>
</dbReference>
<dbReference type="Pfam" id="PF08059">
    <property type="entry name" value="SEP"/>
    <property type="match status" value="1"/>
</dbReference>
<accession>A0A0D9WSD4</accession>
<evidence type="ECO:0008006" key="7">
    <source>
        <dbReference type="Google" id="ProtNLM"/>
    </source>
</evidence>
<evidence type="ECO:0000256" key="1">
    <source>
        <dbReference type="ARBA" id="ARBA00022786"/>
    </source>
</evidence>
<feature type="region of interest" description="Disordered" evidence="2">
    <location>
        <begin position="54"/>
        <end position="260"/>
    </location>
</feature>
<evidence type="ECO:0000256" key="2">
    <source>
        <dbReference type="SAM" id="MobiDB-lite"/>
    </source>
</evidence>
<feature type="domain" description="UBX" evidence="3">
    <location>
        <begin position="377"/>
        <end position="452"/>
    </location>
</feature>
<feature type="compositionally biased region" description="Acidic residues" evidence="2">
    <location>
        <begin position="96"/>
        <end position="116"/>
    </location>
</feature>
<dbReference type="GO" id="GO:0043130">
    <property type="term" value="F:ubiquitin binding"/>
    <property type="evidence" value="ECO:0007669"/>
    <property type="project" value="TreeGrafter"/>
</dbReference>
<feature type="compositionally biased region" description="Acidic residues" evidence="2">
    <location>
        <begin position="79"/>
        <end position="88"/>
    </location>
</feature>
<dbReference type="SMART" id="SM00166">
    <property type="entry name" value="UBX"/>
    <property type="match status" value="1"/>
</dbReference>
<dbReference type="GO" id="GO:0051117">
    <property type="term" value="F:ATPase binding"/>
    <property type="evidence" value="ECO:0007669"/>
    <property type="project" value="UniProtKB-ARBA"/>
</dbReference>
<dbReference type="FunFam" id="3.10.20.90:FF:000179">
    <property type="entry name" value="Plant UBX domain-containing protein 4"/>
    <property type="match status" value="1"/>
</dbReference>
<evidence type="ECO:0000313" key="6">
    <source>
        <dbReference type="Proteomes" id="UP000032180"/>
    </source>
</evidence>
<dbReference type="PANTHER" id="PTHR23333:SF25">
    <property type="entry name" value="OS06G0634600 PROTEIN"/>
    <property type="match status" value="1"/>
</dbReference>
<dbReference type="GO" id="GO:0007030">
    <property type="term" value="P:Golgi organization"/>
    <property type="evidence" value="ECO:0007669"/>
    <property type="project" value="TreeGrafter"/>
</dbReference>
<reference evidence="6" key="2">
    <citation type="submission" date="2013-12" db="EMBL/GenBank/DDBJ databases">
        <authorList>
            <person name="Yu Y."/>
            <person name="Lee S."/>
            <person name="de Baynast K."/>
            <person name="Wissotski M."/>
            <person name="Liu L."/>
            <person name="Talag J."/>
            <person name="Goicoechea J."/>
            <person name="Angelova A."/>
            <person name="Jetty R."/>
            <person name="Kudrna D."/>
            <person name="Golser W."/>
            <person name="Rivera L."/>
            <person name="Zhang J."/>
            <person name="Wing R."/>
        </authorList>
    </citation>
    <scope>NUCLEOTIDE SEQUENCE</scope>
</reference>
<dbReference type="GO" id="GO:0031468">
    <property type="term" value="P:nuclear membrane reassembly"/>
    <property type="evidence" value="ECO:0007669"/>
    <property type="project" value="TreeGrafter"/>
</dbReference>
<dbReference type="Gramene" id="LPERR06G18240.1">
    <property type="protein sequence ID" value="LPERR06G18240.1"/>
    <property type="gene ID" value="LPERR06G18240"/>
</dbReference>
<keyword evidence="6" id="KW-1185">Reference proteome</keyword>
<reference evidence="5" key="3">
    <citation type="submission" date="2015-04" db="UniProtKB">
        <authorList>
            <consortium name="EnsemblPlants"/>
        </authorList>
    </citation>
    <scope>IDENTIFICATION</scope>
</reference>
<proteinExistence type="predicted"/>
<dbReference type="Gene3D" id="1.10.8.10">
    <property type="entry name" value="DNA helicase RuvA subunit, C-terminal domain"/>
    <property type="match status" value="1"/>
</dbReference>
<dbReference type="eggNOG" id="KOG2086">
    <property type="taxonomic scope" value="Eukaryota"/>
</dbReference>
<dbReference type="SMART" id="SM00553">
    <property type="entry name" value="SEP"/>
    <property type="match status" value="1"/>
</dbReference>
<keyword evidence="1" id="KW-0833">Ubl conjugation pathway</keyword>
<dbReference type="SUPFAM" id="SSF102848">
    <property type="entry name" value="NSFL1 (p97 ATPase) cofactor p47, SEP domain"/>
    <property type="match status" value="1"/>
</dbReference>
<dbReference type="EnsemblPlants" id="LPERR06G18240.1">
    <property type="protein sequence ID" value="LPERR06G18240.1"/>
    <property type="gene ID" value="LPERR06G18240"/>
</dbReference>
<dbReference type="STRING" id="77586.A0A0D9WSD4"/>
<dbReference type="InterPro" id="IPR001012">
    <property type="entry name" value="UBX_dom"/>
</dbReference>
<dbReference type="FunFam" id="3.30.420.210:FF:000005">
    <property type="entry name" value="Plant UBX domain-containing protein 4"/>
    <property type="match status" value="1"/>
</dbReference>
<dbReference type="PROSITE" id="PS51399">
    <property type="entry name" value="SEP"/>
    <property type="match status" value="1"/>
</dbReference>
<dbReference type="SUPFAM" id="SSF46934">
    <property type="entry name" value="UBA-like"/>
    <property type="match status" value="1"/>
</dbReference>
<evidence type="ECO:0000259" key="3">
    <source>
        <dbReference type="PROSITE" id="PS50033"/>
    </source>
</evidence>
<dbReference type="HOGENOM" id="CLU_029402_4_2_1"/>
<dbReference type="SUPFAM" id="SSF54236">
    <property type="entry name" value="Ubiquitin-like"/>
    <property type="match status" value="1"/>
</dbReference>
<dbReference type="PROSITE" id="PS50033">
    <property type="entry name" value="UBX"/>
    <property type="match status" value="1"/>
</dbReference>
<dbReference type="Pfam" id="PF14555">
    <property type="entry name" value="UBA_4"/>
    <property type="match status" value="1"/>
</dbReference>
<dbReference type="GO" id="GO:0043161">
    <property type="term" value="P:proteasome-mediated ubiquitin-dependent protein catabolic process"/>
    <property type="evidence" value="ECO:0007669"/>
    <property type="project" value="TreeGrafter"/>
</dbReference>
<dbReference type="Proteomes" id="UP000032180">
    <property type="component" value="Chromosome 6"/>
</dbReference>
<dbReference type="InterPro" id="IPR012989">
    <property type="entry name" value="SEP_domain"/>
</dbReference>
<dbReference type="Gene3D" id="3.30.420.210">
    <property type="entry name" value="SEP domain"/>
    <property type="match status" value="1"/>
</dbReference>
<dbReference type="InterPro" id="IPR009060">
    <property type="entry name" value="UBA-like_sf"/>
</dbReference>
<feature type="compositionally biased region" description="Acidic residues" evidence="2">
    <location>
        <begin position="178"/>
        <end position="187"/>
    </location>
</feature>
<sequence length="453" mass="48179">MAAGDAGRAPPAAEARSLVESFCAVTSATPQEAAFFLESHNWALDSAVRSFYDSADGAADPAPRHPPPPPPAPPRADDGADSEDGDEDYVVRGGDEDQDDEDYVGEEDDDDDDDGADLAAEAAAEVASDERRRPLKRLKRGHNARGGNGGGASGKGKGKGKGNVRTLSDLGGGRDSAGSEESEDDEWAPPPELYTGGEKSGMVVRDRSKRKNRADEIFKEAKRKGAKQGPFEARRKSRSFTGTGRLLTGESAEPDAPQPPEDIVHNVYFWTNGFTVNHGPLRSFDDPANASFLKSIKNSDCPSELEPADKRSKVNVNLIRKDEKYPEPVKQAAPFQGGGKTLGTPSDNSTSPDASTSAVAASSTETASKTVTVTVDDSLPSTSLQIRFVDGSRMVARFNTSHTIADVRAFIDATRPEGSDYTLQAGFPPKPLDDMTKTIEEAGIANSVIIQKV</sequence>
<dbReference type="GO" id="GO:0005829">
    <property type="term" value="C:cytosol"/>
    <property type="evidence" value="ECO:0007669"/>
    <property type="project" value="TreeGrafter"/>
</dbReference>
<reference evidence="5 6" key="1">
    <citation type="submission" date="2012-08" db="EMBL/GenBank/DDBJ databases">
        <title>Oryza genome evolution.</title>
        <authorList>
            <person name="Wing R.A."/>
        </authorList>
    </citation>
    <scope>NUCLEOTIDE SEQUENCE</scope>
</reference>
<dbReference type="Gene3D" id="3.10.20.90">
    <property type="entry name" value="Phosphatidylinositol 3-kinase Catalytic Subunit, Chain A, domain 1"/>
    <property type="match status" value="1"/>
</dbReference>
<dbReference type="GO" id="GO:0000045">
    <property type="term" value="P:autophagosome assembly"/>
    <property type="evidence" value="ECO:0007669"/>
    <property type="project" value="TreeGrafter"/>
</dbReference>
<dbReference type="GO" id="GO:0005634">
    <property type="term" value="C:nucleus"/>
    <property type="evidence" value="ECO:0007669"/>
    <property type="project" value="TreeGrafter"/>
</dbReference>
<feature type="compositionally biased region" description="Basic residues" evidence="2">
    <location>
        <begin position="133"/>
        <end position="143"/>
    </location>
</feature>
<dbReference type="FunFam" id="1.10.8.10:FF:000020">
    <property type="entry name" value="NSFL1 (p97) cofactor (p47)"/>
    <property type="match status" value="1"/>
</dbReference>
<dbReference type="Pfam" id="PF00789">
    <property type="entry name" value="UBX"/>
    <property type="match status" value="1"/>
</dbReference>
<dbReference type="AlphaFoldDB" id="A0A0D9WSD4"/>
<feature type="compositionally biased region" description="Low complexity" evidence="2">
    <location>
        <begin position="117"/>
        <end position="126"/>
    </location>
</feature>